<dbReference type="RefSeq" id="WP_404631807.1">
    <property type="nucleotide sequence ID" value="NZ_JADIKM010000002.1"/>
</dbReference>
<dbReference type="Proteomes" id="UP001620460">
    <property type="component" value="Unassembled WGS sequence"/>
</dbReference>
<dbReference type="InterPro" id="IPR041916">
    <property type="entry name" value="Anti_sigma_zinc_sf"/>
</dbReference>
<protein>
    <submittedName>
        <fullName evidence="2">Anti-sigma factor</fullName>
    </submittedName>
</protein>
<gene>
    <name evidence="2" type="ORF">ISP17_07835</name>
</gene>
<evidence type="ECO:0000313" key="2">
    <source>
        <dbReference type="EMBL" id="MFK2903870.1"/>
    </source>
</evidence>
<sequence length="251" mass="27533">MNTPPSEHDIHAYVDGHLDGEQRDAVERYLARHPERAAEVRGWQRDAQRLRAAIGGTHVLPDNGELHPTAVRSRRRQWRMARVSLAAAALLCLGLGGFGGWQARGLRSASGIAPMADAMEAYRMVAMDRSVRPDLVPQREGEMQHWLDTHFEHAARLPDLSGAGFHVVGGRLFATDQGPAAMVLYEDAAGHAISFYVRPPGPRHHLLPSGERTDGGLMAQYWSGEGYNYAMVSRDDSEAAQVAAQAKARSI</sequence>
<evidence type="ECO:0000256" key="1">
    <source>
        <dbReference type="SAM" id="Phobius"/>
    </source>
</evidence>
<proteinExistence type="predicted"/>
<dbReference type="EMBL" id="JADIKM010000002">
    <property type="protein sequence ID" value="MFK2903870.1"/>
    <property type="molecule type" value="Genomic_DNA"/>
</dbReference>
<keyword evidence="1" id="KW-0472">Membrane</keyword>
<reference evidence="2 3" key="1">
    <citation type="submission" date="2020-10" db="EMBL/GenBank/DDBJ databases">
        <title>Phylogeny of dyella-like bacteria.</title>
        <authorList>
            <person name="Fu J."/>
        </authorList>
    </citation>
    <scope>NUCLEOTIDE SEQUENCE [LARGE SCALE GENOMIC DNA]</scope>
    <source>
        <strain evidence="2 3">Gsoil3046</strain>
    </source>
</reference>
<feature type="transmembrane region" description="Helical" evidence="1">
    <location>
        <begin position="83"/>
        <end position="101"/>
    </location>
</feature>
<name>A0ABW8JRX2_9GAMM</name>
<keyword evidence="1" id="KW-1133">Transmembrane helix</keyword>
<keyword evidence="3" id="KW-1185">Reference proteome</keyword>
<keyword evidence="1" id="KW-0812">Transmembrane</keyword>
<organism evidence="2 3">
    <name type="scientific">Dyella ginsengisoli</name>
    <dbReference type="NCBI Taxonomy" id="363848"/>
    <lineage>
        <taxon>Bacteria</taxon>
        <taxon>Pseudomonadati</taxon>
        <taxon>Pseudomonadota</taxon>
        <taxon>Gammaproteobacteria</taxon>
        <taxon>Lysobacterales</taxon>
        <taxon>Rhodanobacteraceae</taxon>
        <taxon>Dyella</taxon>
    </lineage>
</organism>
<comment type="caution">
    <text evidence="2">The sequence shown here is derived from an EMBL/GenBank/DDBJ whole genome shotgun (WGS) entry which is preliminary data.</text>
</comment>
<accession>A0ABW8JRX2</accession>
<evidence type="ECO:0000313" key="3">
    <source>
        <dbReference type="Proteomes" id="UP001620460"/>
    </source>
</evidence>
<dbReference type="Gene3D" id="1.10.10.1320">
    <property type="entry name" value="Anti-sigma factor, zinc-finger domain"/>
    <property type="match status" value="1"/>
</dbReference>